<reference evidence="1 2" key="1">
    <citation type="submission" date="2020-04" db="EMBL/GenBank/DDBJ databases">
        <title>Flammeovirga sp. SR4, a novel species isolated from seawater.</title>
        <authorList>
            <person name="Wang X."/>
        </authorList>
    </citation>
    <scope>NUCLEOTIDE SEQUENCE [LARGE SCALE GENOMIC DNA]</scope>
    <source>
        <strain evidence="1 2">ATCC 23126</strain>
    </source>
</reference>
<evidence type="ECO:0008006" key="3">
    <source>
        <dbReference type="Google" id="ProtNLM"/>
    </source>
</evidence>
<sequence length="170" mass="20276">MQFKFIFFICLMIISSCNNKRFTTSININKSVRYIEFVDSVIQQHSKYNTIKWIFVHPVNVQRTEDVVNDNFGDKELLIPQTFVPPPTILTYELSDFSFEESKINVDVLHPPNLDINLDSLCYAESIKRGKGIIFSKPYFWRDYQDKKWIDYQIIENPSYDLGYFRIEYK</sequence>
<organism evidence="1 2">
    <name type="scientific">Flammeovirga aprica JL-4</name>
    <dbReference type="NCBI Taxonomy" id="694437"/>
    <lineage>
        <taxon>Bacteria</taxon>
        <taxon>Pseudomonadati</taxon>
        <taxon>Bacteroidota</taxon>
        <taxon>Cytophagia</taxon>
        <taxon>Cytophagales</taxon>
        <taxon>Flammeovirgaceae</taxon>
        <taxon>Flammeovirga</taxon>
    </lineage>
</organism>
<dbReference type="Proteomes" id="UP000576082">
    <property type="component" value="Unassembled WGS sequence"/>
</dbReference>
<gene>
    <name evidence="1" type="ORF">HHU12_25050</name>
</gene>
<keyword evidence="2" id="KW-1185">Reference proteome</keyword>
<evidence type="ECO:0000313" key="1">
    <source>
        <dbReference type="EMBL" id="NME71257.1"/>
    </source>
</evidence>
<dbReference type="AlphaFoldDB" id="A0A7X9RZ22"/>
<dbReference type="EMBL" id="JABANE010000091">
    <property type="protein sequence ID" value="NME71257.1"/>
    <property type="molecule type" value="Genomic_DNA"/>
</dbReference>
<proteinExistence type="predicted"/>
<protein>
    <recommendedName>
        <fullName evidence="3">Lipoprotein</fullName>
    </recommendedName>
</protein>
<dbReference type="PROSITE" id="PS51257">
    <property type="entry name" value="PROKAR_LIPOPROTEIN"/>
    <property type="match status" value="1"/>
</dbReference>
<dbReference type="RefSeq" id="WP_169659478.1">
    <property type="nucleotide sequence ID" value="NZ_JABANE010000091.1"/>
</dbReference>
<accession>A0A7X9RZ22</accession>
<comment type="caution">
    <text evidence="1">The sequence shown here is derived from an EMBL/GenBank/DDBJ whole genome shotgun (WGS) entry which is preliminary data.</text>
</comment>
<name>A0A7X9RZ22_9BACT</name>
<evidence type="ECO:0000313" key="2">
    <source>
        <dbReference type="Proteomes" id="UP000576082"/>
    </source>
</evidence>